<sequence length="171" mass="19146">MKTKLKKAAFVTTFSITFLILFLFWCIFSGKFDAFHLSLGVISCLLICWATSSDLLIVPPQISRLVRLWSGFVIYIPWLIWQIILANIHVLVLVLSPDMDKRINPKIIKFKSRIKDTVGLVTFANSITLTPGTITVALNMYGDMVIHAIDDESAAALPGDMEKKVAKLFGE</sequence>
<keyword evidence="3" id="KW-1003">Cell membrane</keyword>
<keyword evidence="4 7" id="KW-0812">Transmembrane</keyword>
<dbReference type="RefSeq" id="WP_080805463.1">
    <property type="nucleotide sequence ID" value="NZ_LT828550.1"/>
</dbReference>
<evidence type="ECO:0000313" key="8">
    <source>
        <dbReference type="EMBL" id="SLM28931.1"/>
    </source>
</evidence>
<evidence type="ECO:0000256" key="2">
    <source>
        <dbReference type="ARBA" id="ARBA00006228"/>
    </source>
</evidence>
<keyword evidence="6 7" id="KW-0472">Membrane</keyword>
<feature type="transmembrane region" description="Helical" evidence="7">
    <location>
        <begin position="6"/>
        <end position="27"/>
    </location>
</feature>
<evidence type="ECO:0000256" key="4">
    <source>
        <dbReference type="ARBA" id="ARBA00022692"/>
    </source>
</evidence>
<protein>
    <submittedName>
        <fullName evidence="8">MnhE</fullName>
    </submittedName>
</protein>
<feature type="transmembrane region" description="Helical" evidence="7">
    <location>
        <begin position="72"/>
        <end position="96"/>
    </location>
</feature>
<dbReference type="STRING" id="1246637.MTBBW1_1630041"/>
<dbReference type="PIRSF" id="PIRSF019239">
    <property type="entry name" value="MrpE"/>
    <property type="match status" value="1"/>
</dbReference>
<comment type="similarity">
    <text evidence="2">Belongs to the CPA3 antiporters (TC 2.A.63) subunit E family.</text>
</comment>
<keyword evidence="5 7" id="KW-1133">Transmembrane helix</keyword>
<evidence type="ECO:0000313" key="9">
    <source>
        <dbReference type="Proteomes" id="UP000191931"/>
    </source>
</evidence>
<dbReference type="AlphaFoldDB" id="A0A1W1H8Y0"/>
<evidence type="ECO:0000256" key="1">
    <source>
        <dbReference type="ARBA" id="ARBA00004651"/>
    </source>
</evidence>
<feature type="transmembrane region" description="Helical" evidence="7">
    <location>
        <begin position="117"/>
        <end position="138"/>
    </location>
</feature>
<dbReference type="GO" id="GO:0005886">
    <property type="term" value="C:plasma membrane"/>
    <property type="evidence" value="ECO:0007669"/>
    <property type="project" value="UniProtKB-SubCell"/>
</dbReference>
<name>A0A1W1H8Y0_9BACT</name>
<evidence type="ECO:0000256" key="7">
    <source>
        <dbReference type="SAM" id="Phobius"/>
    </source>
</evidence>
<dbReference type="Proteomes" id="UP000191931">
    <property type="component" value="Unassembled WGS sequence"/>
</dbReference>
<proteinExistence type="inferred from homology"/>
<dbReference type="GO" id="GO:0008324">
    <property type="term" value="F:monoatomic cation transmembrane transporter activity"/>
    <property type="evidence" value="ECO:0007669"/>
    <property type="project" value="InterPro"/>
</dbReference>
<dbReference type="OrthoDB" id="9807187at2"/>
<organism evidence="8 9">
    <name type="scientific">Desulfamplus magnetovallimortis</name>
    <dbReference type="NCBI Taxonomy" id="1246637"/>
    <lineage>
        <taxon>Bacteria</taxon>
        <taxon>Pseudomonadati</taxon>
        <taxon>Thermodesulfobacteriota</taxon>
        <taxon>Desulfobacteria</taxon>
        <taxon>Desulfobacterales</taxon>
        <taxon>Desulfobacteraceae</taxon>
        <taxon>Desulfamplus</taxon>
    </lineage>
</organism>
<evidence type="ECO:0000256" key="6">
    <source>
        <dbReference type="ARBA" id="ARBA00023136"/>
    </source>
</evidence>
<dbReference type="PANTHER" id="PTHR34584:SF1">
    <property type="entry name" value="NA(+)_H(+) ANTIPORTER SUBUNIT E1"/>
    <property type="match status" value="1"/>
</dbReference>
<comment type="subcellular location">
    <subcellularLocation>
        <location evidence="1">Cell membrane</location>
        <topology evidence="1">Multi-pass membrane protein</topology>
    </subcellularLocation>
</comment>
<dbReference type="EMBL" id="FWEV01000072">
    <property type="protein sequence ID" value="SLM28931.1"/>
    <property type="molecule type" value="Genomic_DNA"/>
</dbReference>
<evidence type="ECO:0000256" key="3">
    <source>
        <dbReference type="ARBA" id="ARBA00022475"/>
    </source>
</evidence>
<feature type="transmembrane region" description="Helical" evidence="7">
    <location>
        <begin position="34"/>
        <end position="52"/>
    </location>
</feature>
<accession>A0A1W1H8Y0</accession>
<evidence type="ECO:0000256" key="5">
    <source>
        <dbReference type="ARBA" id="ARBA00022989"/>
    </source>
</evidence>
<dbReference type="InterPro" id="IPR002758">
    <property type="entry name" value="Cation_antiport_E"/>
</dbReference>
<dbReference type="PANTHER" id="PTHR34584">
    <property type="entry name" value="NA(+)/H(+) ANTIPORTER SUBUNIT E1"/>
    <property type="match status" value="1"/>
</dbReference>
<dbReference type="Pfam" id="PF01899">
    <property type="entry name" value="MNHE"/>
    <property type="match status" value="1"/>
</dbReference>
<reference evidence="8 9" key="1">
    <citation type="submission" date="2017-03" db="EMBL/GenBank/DDBJ databases">
        <authorList>
            <person name="Afonso C.L."/>
            <person name="Miller P.J."/>
            <person name="Scott M.A."/>
            <person name="Spackman E."/>
            <person name="Goraichik I."/>
            <person name="Dimitrov K.M."/>
            <person name="Suarez D.L."/>
            <person name="Swayne D.E."/>
        </authorList>
    </citation>
    <scope>NUCLEOTIDE SEQUENCE [LARGE SCALE GENOMIC DNA]</scope>
    <source>
        <strain evidence="8">PRJEB14757</strain>
    </source>
</reference>
<gene>
    <name evidence="8" type="primary">mnhE</name>
    <name evidence="8" type="ORF">MTBBW1_1630041</name>
</gene>
<keyword evidence="9" id="KW-1185">Reference proteome</keyword>